<keyword evidence="3" id="KW-1185">Reference proteome</keyword>
<feature type="compositionally biased region" description="Polar residues" evidence="1">
    <location>
        <begin position="204"/>
        <end position="218"/>
    </location>
</feature>
<protein>
    <submittedName>
        <fullName evidence="2">Uncharacterized protein</fullName>
    </submittedName>
</protein>
<sequence>SENILRQEDIEKASTVTSIIAASTVNSDHNSKVIITQNNQPEPISSELINLEISNSLQKEKNLANNQERAITPQEAPKEVIDVIMAEANQLQKDKELTPPQEASLDIYKASQKAYNNALQHKEYQILSDMWKNCKNSDCEKVPGPSQHFQVTQSMASIDGKEEHDAFNRRMEEKQPSTTQASSKNSPSSQKKRFQHEKAATRAKQGQRQGTSHNTLQPRLQKPKDSAGCHG</sequence>
<reference evidence="2" key="1">
    <citation type="submission" date="2021-03" db="EMBL/GenBank/DDBJ databases">
        <title>Draft genome sequence of rust myrtle Austropuccinia psidii MF-1, a brazilian biotype.</title>
        <authorList>
            <person name="Quecine M.C."/>
            <person name="Pachon D.M.R."/>
            <person name="Bonatelli M.L."/>
            <person name="Correr F.H."/>
            <person name="Franceschini L.M."/>
            <person name="Leite T.F."/>
            <person name="Margarido G.R.A."/>
            <person name="Almeida C.A."/>
            <person name="Ferrarezi J.A."/>
            <person name="Labate C.A."/>
        </authorList>
    </citation>
    <scope>NUCLEOTIDE SEQUENCE</scope>
    <source>
        <strain evidence="2">MF-1</strain>
    </source>
</reference>
<name>A0A9Q3PA15_9BASI</name>
<feature type="compositionally biased region" description="Basic and acidic residues" evidence="1">
    <location>
        <begin position="222"/>
        <end position="231"/>
    </location>
</feature>
<evidence type="ECO:0000256" key="1">
    <source>
        <dbReference type="SAM" id="MobiDB-lite"/>
    </source>
</evidence>
<dbReference type="AlphaFoldDB" id="A0A9Q3PA15"/>
<evidence type="ECO:0000313" key="2">
    <source>
        <dbReference type="EMBL" id="MBW0554463.1"/>
    </source>
</evidence>
<comment type="caution">
    <text evidence="2">The sequence shown here is derived from an EMBL/GenBank/DDBJ whole genome shotgun (WGS) entry which is preliminary data.</text>
</comment>
<gene>
    <name evidence="2" type="ORF">O181_094178</name>
</gene>
<dbReference type="Proteomes" id="UP000765509">
    <property type="component" value="Unassembled WGS sequence"/>
</dbReference>
<dbReference type="EMBL" id="AVOT02061159">
    <property type="protein sequence ID" value="MBW0554463.1"/>
    <property type="molecule type" value="Genomic_DNA"/>
</dbReference>
<accession>A0A9Q3PA15</accession>
<feature type="region of interest" description="Disordered" evidence="1">
    <location>
        <begin position="159"/>
        <end position="231"/>
    </location>
</feature>
<feature type="compositionally biased region" description="Basic and acidic residues" evidence="1">
    <location>
        <begin position="159"/>
        <end position="175"/>
    </location>
</feature>
<evidence type="ECO:0000313" key="3">
    <source>
        <dbReference type="Proteomes" id="UP000765509"/>
    </source>
</evidence>
<organism evidence="2 3">
    <name type="scientific">Austropuccinia psidii MF-1</name>
    <dbReference type="NCBI Taxonomy" id="1389203"/>
    <lineage>
        <taxon>Eukaryota</taxon>
        <taxon>Fungi</taxon>
        <taxon>Dikarya</taxon>
        <taxon>Basidiomycota</taxon>
        <taxon>Pucciniomycotina</taxon>
        <taxon>Pucciniomycetes</taxon>
        <taxon>Pucciniales</taxon>
        <taxon>Sphaerophragmiaceae</taxon>
        <taxon>Austropuccinia</taxon>
    </lineage>
</organism>
<proteinExistence type="predicted"/>
<feature type="non-terminal residue" evidence="2">
    <location>
        <position position="1"/>
    </location>
</feature>
<feature type="compositionally biased region" description="Polar residues" evidence="1">
    <location>
        <begin position="176"/>
        <end position="189"/>
    </location>
</feature>